<evidence type="ECO:0000256" key="8">
    <source>
        <dbReference type="ARBA" id="ARBA00023163"/>
    </source>
</evidence>
<evidence type="ECO:0000313" key="15">
    <source>
        <dbReference type="Proteomes" id="UP001501771"/>
    </source>
</evidence>
<keyword evidence="8" id="KW-0804">Transcription</keyword>
<feature type="domain" description="Anti-sigma K factor RskA C-terminal" evidence="12">
    <location>
        <begin position="98"/>
        <end position="234"/>
    </location>
</feature>
<gene>
    <name evidence="14" type="ORF">GCM10009844_29850</name>
</gene>
<dbReference type="InterPro" id="IPR018764">
    <property type="entry name" value="RskA_C"/>
</dbReference>
<evidence type="ECO:0000256" key="11">
    <source>
        <dbReference type="SAM" id="Phobius"/>
    </source>
</evidence>
<dbReference type="PANTHER" id="PTHR37461">
    <property type="entry name" value="ANTI-SIGMA-K FACTOR RSKA"/>
    <property type="match status" value="1"/>
</dbReference>
<evidence type="ECO:0000256" key="7">
    <source>
        <dbReference type="ARBA" id="ARBA00023136"/>
    </source>
</evidence>
<organism evidence="14 15">
    <name type="scientific">Nocardioides koreensis</name>
    <dbReference type="NCBI Taxonomy" id="433651"/>
    <lineage>
        <taxon>Bacteria</taxon>
        <taxon>Bacillati</taxon>
        <taxon>Actinomycetota</taxon>
        <taxon>Actinomycetes</taxon>
        <taxon>Propionibacteriales</taxon>
        <taxon>Nocardioidaceae</taxon>
        <taxon>Nocardioides</taxon>
    </lineage>
</organism>
<dbReference type="EMBL" id="BAAAQR010000009">
    <property type="protein sequence ID" value="GAA2149791.1"/>
    <property type="molecule type" value="Genomic_DNA"/>
</dbReference>
<dbReference type="InterPro" id="IPR051474">
    <property type="entry name" value="Anti-sigma-K/W_factor"/>
</dbReference>
<dbReference type="Pfam" id="PF13490">
    <property type="entry name" value="zf-HC2"/>
    <property type="match status" value="1"/>
</dbReference>
<keyword evidence="5 11" id="KW-1133">Transmembrane helix</keyword>
<dbReference type="RefSeq" id="WP_344153755.1">
    <property type="nucleotide sequence ID" value="NZ_BAAAQR010000009.1"/>
</dbReference>
<evidence type="ECO:0000256" key="2">
    <source>
        <dbReference type="ARBA" id="ARBA00004236"/>
    </source>
</evidence>
<evidence type="ECO:0000256" key="6">
    <source>
        <dbReference type="ARBA" id="ARBA00023015"/>
    </source>
</evidence>
<feature type="domain" description="Putative zinc-finger" evidence="13">
    <location>
        <begin position="4"/>
        <end position="36"/>
    </location>
</feature>
<evidence type="ECO:0000313" key="14">
    <source>
        <dbReference type="EMBL" id="GAA2149791.1"/>
    </source>
</evidence>
<keyword evidence="6" id="KW-0805">Transcription regulation</keyword>
<dbReference type="Pfam" id="PF10099">
    <property type="entry name" value="RskA_C"/>
    <property type="match status" value="1"/>
</dbReference>
<proteinExistence type="predicted"/>
<evidence type="ECO:0000256" key="5">
    <source>
        <dbReference type="ARBA" id="ARBA00022989"/>
    </source>
</evidence>
<evidence type="ECO:0000256" key="3">
    <source>
        <dbReference type="ARBA" id="ARBA00022475"/>
    </source>
</evidence>
<keyword evidence="4 11" id="KW-0812">Transmembrane</keyword>
<keyword evidence="15" id="KW-1185">Reference proteome</keyword>
<dbReference type="InterPro" id="IPR041916">
    <property type="entry name" value="Anti_sigma_zinc_sf"/>
</dbReference>
<evidence type="ECO:0000256" key="1">
    <source>
        <dbReference type="ARBA" id="ARBA00004167"/>
    </source>
</evidence>
<evidence type="ECO:0000256" key="9">
    <source>
        <dbReference type="ARBA" id="ARBA00029829"/>
    </source>
</evidence>
<keyword evidence="7 11" id="KW-0472">Membrane</keyword>
<dbReference type="InterPro" id="IPR027383">
    <property type="entry name" value="Znf_put"/>
</dbReference>
<dbReference type="PANTHER" id="PTHR37461:SF1">
    <property type="entry name" value="ANTI-SIGMA-K FACTOR RSKA"/>
    <property type="match status" value="1"/>
</dbReference>
<evidence type="ECO:0000256" key="10">
    <source>
        <dbReference type="ARBA" id="ARBA00030803"/>
    </source>
</evidence>
<reference evidence="14 15" key="1">
    <citation type="journal article" date="2019" name="Int. J. Syst. Evol. Microbiol.">
        <title>The Global Catalogue of Microorganisms (GCM) 10K type strain sequencing project: providing services to taxonomists for standard genome sequencing and annotation.</title>
        <authorList>
            <consortium name="The Broad Institute Genomics Platform"/>
            <consortium name="The Broad Institute Genome Sequencing Center for Infectious Disease"/>
            <person name="Wu L."/>
            <person name="Ma J."/>
        </authorList>
    </citation>
    <scope>NUCLEOTIDE SEQUENCE [LARGE SCALE GENOMIC DNA]</scope>
    <source>
        <strain evidence="14 15">JCM 16022</strain>
    </source>
</reference>
<name>A0ABN2ZXS5_9ACTN</name>
<keyword evidence="3" id="KW-1003">Cell membrane</keyword>
<comment type="caution">
    <text evidence="14">The sequence shown here is derived from an EMBL/GenBank/DDBJ whole genome shotgun (WGS) entry which is preliminary data.</text>
</comment>
<sequence>MTSDIHALSGAYAIDALDDIERAQFERHLAECAECRAEVDGLREAAGLLAETSAAEPPAALRERLLAEVATVRPLPPVTPPPAQHTGRSRRRWVAPLVAAAAVVAALGAGGVVWHPWSDETTQAPPVSAADRVRNAPDAVSVTRRVDGGEATIVASKSLNQFVVSTEGLPALPVGKVYEMWLQDADEGMVPVSGGLMTAADSTVVLEGDLANALGAGITVEPAGGSRVPTSDPVAVFSFETA</sequence>
<feature type="transmembrane region" description="Helical" evidence="11">
    <location>
        <begin position="93"/>
        <end position="117"/>
    </location>
</feature>
<dbReference type="Gene3D" id="1.10.10.1320">
    <property type="entry name" value="Anti-sigma factor, zinc-finger domain"/>
    <property type="match status" value="1"/>
</dbReference>
<comment type="subcellular location">
    <subcellularLocation>
        <location evidence="2">Cell membrane</location>
    </subcellularLocation>
    <subcellularLocation>
        <location evidence="1">Membrane</location>
        <topology evidence="1">Single-pass membrane protein</topology>
    </subcellularLocation>
</comment>
<protein>
    <recommendedName>
        <fullName evidence="10">Regulator of SigK</fullName>
    </recommendedName>
    <alternativeName>
        <fullName evidence="9">Sigma-K anti-sigma factor RskA</fullName>
    </alternativeName>
</protein>
<dbReference type="Proteomes" id="UP001501771">
    <property type="component" value="Unassembled WGS sequence"/>
</dbReference>
<evidence type="ECO:0000256" key="4">
    <source>
        <dbReference type="ARBA" id="ARBA00022692"/>
    </source>
</evidence>
<evidence type="ECO:0000259" key="13">
    <source>
        <dbReference type="Pfam" id="PF13490"/>
    </source>
</evidence>
<evidence type="ECO:0000259" key="12">
    <source>
        <dbReference type="Pfam" id="PF10099"/>
    </source>
</evidence>
<accession>A0ABN2ZXS5</accession>